<evidence type="ECO:0000256" key="8">
    <source>
        <dbReference type="RuleBase" id="RU000560"/>
    </source>
</evidence>
<accession>A0A955RX02</accession>
<evidence type="ECO:0000256" key="6">
    <source>
        <dbReference type="ARBA" id="ARBA00035172"/>
    </source>
</evidence>
<proteinExistence type="inferred from homology"/>
<dbReference type="Proteomes" id="UP000699691">
    <property type="component" value="Unassembled WGS sequence"/>
</dbReference>
<dbReference type="GO" id="GO:0003735">
    <property type="term" value="F:structural constituent of ribosome"/>
    <property type="evidence" value="ECO:0007669"/>
    <property type="project" value="InterPro"/>
</dbReference>
<name>A0A955RX02_UNCKA</name>
<dbReference type="InterPro" id="IPR005813">
    <property type="entry name" value="Ribosomal_bL20"/>
</dbReference>
<dbReference type="PRINTS" id="PR00062">
    <property type="entry name" value="RIBOSOMALL20"/>
</dbReference>
<dbReference type="FunFam" id="1.10.1900.20:FF:000001">
    <property type="entry name" value="50S ribosomal protein L20"/>
    <property type="match status" value="1"/>
</dbReference>
<evidence type="ECO:0000256" key="2">
    <source>
        <dbReference type="ARBA" id="ARBA00022730"/>
    </source>
</evidence>
<dbReference type="HAMAP" id="MF_00382">
    <property type="entry name" value="Ribosomal_bL20"/>
    <property type="match status" value="1"/>
</dbReference>
<dbReference type="GO" id="GO:0000027">
    <property type="term" value="P:ribosomal large subunit assembly"/>
    <property type="evidence" value="ECO:0007669"/>
    <property type="project" value="UniProtKB-UniRule"/>
</dbReference>
<dbReference type="CDD" id="cd07026">
    <property type="entry name" value="Ribosomal_L20"/>
    <property type="match status" value="1"/>
</dbReference>
<comment type="caution">
    <text evidence="9">The sequence shown here is derived from an EMBL/GenBank/DDBJ whole genome shotgun (WGS) entry which is preliminary data.</text>
</comment>
<evidence type="ECO:0000256" key="7">
    <source>
        <dbReference type="HAMAP-Rule" id="MF_00382"/>
    </source>
</evidence>
<dbReference type="Gene3D" id="6.10.160.10">
    <property type="match status" value="1"/>
</dbReference>
<evidence type="ECO:0000256" key="1">
    <source>
        <dbReference type="ARBA" id="ARBA00007698"/>
    </source>
</evidence>
<reference evidence="9" key="1">
    <citation type="submission" date="2020-04" db="EMBL/GenBank/DDBJ databases">
        <authorList>
            <person name="Zhang T."/>
        </authorList>
    </citation>
    <scope>NUCLEOTIDE SEQUENCE</scope>
    <source>
        <strain evidence="9">HKST-UBA02</strain>
    </source>
</reference>
<dbReference type="GO" id="GO:0006412">
    <property type="term" value="P:translation"/>
    <property type="evidence" value="ECO:0007669"/>
    <property type="project" value="InterPro"/>
</dbReference>
<protein>
    <recommendedName>
        <fullName evidence="6 7">Large ribosomal subunit protein bL20</fullName>
    </recommendedName>
</protein>
<evidence type="ECO:0000313" key="10">
    <source>
        <dbReference type="Proteomes" id="UP000699691"/>
    </source>
</evidence>
<gene>
    <name evidence="7 9" type="primary">rplT</name>
    <name evidence="9" type="ORF">KC573_02210</name>
</gene>
<dbReference type="GO" id="GO:0005840">
    <property type="term" value="C:ribosome"/>
    <property type="evidence" value="ECO:0007669"/>
    <property type="project" value="UniProtKB-KW"/>
</dbReference>
<evidence type="ECO:0000256" key="5">
    <source>
        <dbReference type="ARBA" id="ARBA00023274"/>
    </source>
</evidence>
<dbReference type="AlphaFoldDB" id="A0A955RX02"/>
<dbReference type="PROSITE" id="PS00937">
    <property type="entry name" value="RIBOSOMAL_L20"/>
    <property type="match status" value="1"/>
</dbReference>
<keyword evidence="2 7" id="KW-0699">rRNA-binding</keyword>
<dbReference type="InterPro" id="IPR049946">
    <property type="entry name" value="RIBOSOMAL_L20_CS"/>
</dbReference>
<dbReference type="Gene3D" id="1.10.1900.20">
    <property type="entry name" value="Ribosomal protein L20"/>
    <property type="match status" value="1"/>
</dbReference>
<dbReference type="Pfam" id="PF00453">
    <property type="entry name" value="Ribosomal_L20"/>
    <property type="match status" value="1"/>
</dbReference>
<dbReference type="EMBL" id="JAGQKY010000081">
    <property type="protein sequence ID" value="MCA9397617.1"/>
    <property type="molecule type" value="Genomic_DNA"/>
</dbReference>
<evidence type="ECO:0000313" key="9">
    <source>
        <dbReference type="EMBL" id="MCA9397617.1"/>
    </source>
</evidence>
<dbReference type="GO" id="GO:0019843">
    <property type="term" value="F:rRNA binding"/>
    <property type="evidence" value="ECO:0007669"/>
    <property type="project" value="UniProtKB-UniRule"/>
</dbReference>
<reference evidence="9" key="2">
    <citation type="journal article" date="2021" name="Microbiome">
        <title>Successional dynamics and alternative stable states in a saline activated sludge microbial community over 9 years.</title>
        <authorList>
            <person name="Wang Y."/>
            <person name="Ye J."/>
            <person name="Ju F."/>
            <person name="Liu L."/>
            <person name="Boyd J.A."/>
            <person name="Deng Y."/>
            <person name="Parks D.H."/>
            <person name="Jiang X."/>
            <person name="Yin X."/>
            <person name="Woodcroft B.J."/>
            <person name="Tyson G.W."/>
            <person name="Hugenholtz P."/>
            <person name="Polz M.F."/>
            <person name="Zhang T."/>
        </authorList>
    </citation>
    <scope>NUCLEOTIDE SEQUENCE</scope>
    <source>
        <strain evidence="9">HKST-UBA02</strain>
    </source>
</reference>
<dbReference type="NCBIfam" id="TIGR01032">
    <property type="entry name" value="rplT_bact"/>
    <property type="match status" value="1"/>
</dbReference>
<comment type="similarity">
    <text evidence="1 7 8">Belongs to the bacterial ribosomal protein bL20 family.</text>
</comment>
<keyword evidence="4 7" id="KW-0689">Ribosomal protein</keyword>
<dbReference type="PANTHER" id="PTHR10986">
    <property type="entry name" value="39S RIBOSOMAL PROTEIN L20"/>
    <property type="match status" value="1"/>
</dbReference>
<dbReference type="InterPro" id="IPR035566">
    <property type="entry name" value="Ribosomal_protein_bL20_C"/>
</dbReference>
<keyword evidence="5 7" id="KW-0687">Ribonucleoprotein</keyword>
<evidence type="ECO:0000256" key="3">
    <source>
        <dbReference type="ARBA" id="ARBA00022884"/>
    </source>
</evidence>
<evidence type="ECO:0000256" key="4">
    <source>
        <dbReference type="ARBA" id="ARBA00022980"/>
    </source>
</evidence>
<keyword evidence="3 7" id="KW-0694">RNA-binding</keyword>
<dbReference type="GO" id="GO:1990904">
    <property type="term" value="C:ribonucleoprotein complex"/>
    <property type="evidence" value="ECO:0007669"/>
    <property type="project" value="UniProtKB-KW"/>
</dbReference>
<sequence length="116" mass="13532">MRIKTGVIRRKRHNKVLKQAKGFRGFRRRSFKGAKEGVLHALKHSYISRKQKKRNMRRLWIQRINAGLKANGAKYSTFIQSLKSSNIELNRKVLSEIAMHDPQTFGKIVEKVSDTK</sequence>
<organism evidence="9 10">
    <name type="scientific">candidate division WWE3 bacterium</name>
    <dbReference type="NCBI Taxonomy" id="2053526"/>
    <lineage>
        <taxon>Bacteria</taxon>
        <taxon>Katanobacteria</taxon>
    </lineage>
</organism>
<dbReference type="SUPFAM" id="SSF74731">
    <property type="entry name" value="Ribosomal protein L20"/>
    <property type="match status" value="1"/>
</dbReference>
<comment type="function">
    <text evidence="7 8">Binds directly to 23S ribosomal RNA and is necessary for the in vitro assembly process of the 50S ribosomal subunit. It is not involved in the protein synthesizing functions of that subunit.</text>
</comment>